<reference evidence="3 4" key="1">
    <citation type="submission" date="2020-08" db="EMBL/GenBank/DDBJ databases">
        <title>Genomic Encyclopedia of Type Strains, Phase IV (KMG-IV): sequencing the most valuable type-strain genomes for metagenomic binning, comparative biology and taxonomic classification.</title>
        <authorList>
            <person name="Goeker M."/>
        </authorList>
    </citation>
    <scope>NUCLEOTIDE SEQUENCE [LARGE SCALE GENOMIC DNA]</scope>
    <source>
        <strain evidence="3 4">DSM 4731</strain>
    </source>
</reference>
<name>A0A7W9C6F5_9CAUL</name>
<keyword evidence="1" id="KW-0472">Membrane</keyword>
<evidence type="ECO:0000256" key="1">
    <source>
        <dbReference type="SAM" id="Phobius"/>
    </source>
</evidence>
<organism evidence="3 4">
    <name type="scientific">Brevundimonas aurantiaca</name>
    <dbReference type="NCBI Taxonomy" id="74316"/>
    <lineage>
        <taxon>Bacteria</taxon>
        <taxon>Pseudomonadati</taxon>
        <taxon>Pseudomonadota</taxon>
        <taxon>Alphaproteobacteria</taxon>
        <taxon>Caulobacterales</taxon>
        <taxon>Caulobacteraceae</taxon>
        <taxon>Brevundimonas</taxon>
    </lineage>
</organism>
<dbReference type="InterPro" id="IPR036465">
    <property type="entry name" value="vWFA_dom_sf"/>
</dbReference>
<feature type="domain" description="Putative Flp pilus-assembly TadG-like N-terminal" evidence="2">
    <location>
        <begin position="26"/>
        <end position="72"/>
    </location>
</feature>
<dbReference type="RefSeq" id="WP_224764461.1">
    <property type="nucleotide sequence ID" value="NZ_CAJFZW010000063.1"/>
</dbReference>
<gene>
    <name evidence="3" type="ORF">GGQ93_001672</name>
</gene>
<evidence type="ECO:0000259" key="2">
    <source>
        <dbReference type="Pfam" id="PF13400"/>
    </source>
</evidence>
<keyword evidence="1" id="KW-1133">Transmembrane helix</keyword>
<protein>
    <submittedName>
        <fullName evidence="3">Flp pilus assembly protein TadG</fullName>
    </submittedName>
</protein>
<dbReference type="Gene3D" id="3.40.50.410">
    <property type="entry name" value="von Willebrand factor, type A domain"/>
    <property type="match status" value="1"/>
</dbReference>
<evidence type="ECO:0000313" key="4">
    <source>
        <dbReference type="Proteomes" id="UP000527324"/>
    </source>
</evidence>
<sequence length="646" mass="67030">MAPQPIHKVLSGLRALAFLLGGDRRGNVAIIFALSLPVIVMLALGGVDIHRITTAKAQFQDALDAAALAAARSPYTTPEELKSITLVNLRANLKGIELEPVQDGDVQVAMNDKSVVIATAQGRVKTLVANIVLPPYGQLLDDTLPVSVRSEVNRSSRDVEVALVLDITGSMNDCAASCSSGRKIDNLKSAAKELIDIVVQDNQSPFYSKVALAPYSMGVNVGDTYADRARGALGSSTQSITAATWLTGSVKTITGITRAYTAVVTASNHGFKNGDIVTIWSAETMAPLNGVALTVGNATTNTFSLLGKDSRYYSAFSGRAYVAKCARADCNIVITMARHGLSPDGDAAVLSGMGGLSQLNDIGFRVAGVSATTATLALDASQAQLANAPMGGAAYTSGGQLVCGVDGCSNRDFVNAAGTWTRFPGTTCVSERAGAQAYTDAAPSTSSWVGRSYAGTGNACPASRIVPLTNVKKTLTDAINGMSAVGSTAGHIGLAWGWYLVSPTFGLWSGAGAPAAYDSTKTLKAVVLMTDGEFNTPYFRGVIAGDAGVGSGGADTHINQPATNGSSFDQAYRLCQNMKAVGVIVYTVGFDIGAAQNMTGPIDSAGELMARCATNPDRAFQASSSTDLSDAFRDIGRDITRLRISR</sequence>
<dbReference type="AlphaFoldDB" id="A0A7W9C6F5"/>
<dbReference type="InterPro" id="IPR028087">
    <property type="entry name" value="Tad_N"/>
</dbReference>
<accession>A0A7W9C6F5</accession>
<dbReference type="InterPro" id="IPR042302">
    <property type="entry name" value="E1_FCCH_sf"/>
</dbReference>
<feature type="transmembrane region" description="Helical" evidence="1">
    <location>
        <begin position="28"/>
        <end position="47"/>
    </location>
</feature>
<comment type="caution">
    <text evidence="3">The sequence shown here is derived from an EMBL/GenBank/DDBJ whole genome shotgun (WGS) entry which is preliminary data.</text>
</comment>
<dbReference type="Pfam" id="PF13400">
    <property type="entry name" value="Tad"/>
    <property type="match status" value="1"/>
</dbReference>
<evidence type="ECO:0000313" key="3">
    <source>
        <dbReference type="EMBL" id="MBB5739958.1"/>
    </source>
</evidence>
<proteinExistence type="predicted"/>
<keyword evidence="1" id="KW-0812">Transmembrane</keyword>
<dbReference type="Proteomes" id="UP000527324">
    <property type="component" value="Unassembled WGS sequence"/>
</dbReference>
<dbReference type="EMBL" id="JACHOQ010000003">
    <property type="protein sequence ID" value="MBB5739958.1"/>
    <property type="molecule type" value="Genomic_DNA"/>
</dbReference>
<dbReference type="SUPFAM" id="SSF53300">
    <property type="entry name" value="vWA-like"/>
    <property type="match status" value="1"/>
</dbReference>
<dbReference type="Gene3D" id="2.40.30.180">
    <property type="entry name" value="Ubiquitin-activating enzyme E1, FCCH domain"/>
    <property type="match status" value="1"/>
</dbReference>
<keyword evidence="4" id="KW-1185">Reference proteome</keyword>